<dbReference type="PANTHER" id="PTHR33207">
    <property type="entry name" value="F-BOX DOMAIN CONTAINING PROTEIN-RELATED"/>
    <property type="match status" value="1"/>
</dbReference>
<gene>
    <name evidence="1" type="ORF">TRITD_3Bv1G006330</name>
</gene>
<sequence>MEDTVVPTFVPLRCRSNPDLAAAVRGADFLLGRLPVPEGENDAVFLHVPVPVPEDDEDAIVYEWSICDCHDGFVLLGSWSTQQLAVYNPLTRTLDLFPLPPDEDREGFNVDFHILASEQDYRLFRVVCVRHNERGARAVVLSSNTRKWQMFP</sequence>
<dbReference type="Gramene" id="TRITD3Bv1G006330.1">
    <property type="protein sequence ID" value="TRITD3Bv1G006330.1"/>
    <property type="gene ID" value="TRITD3Bv1G006330"/>
</dbReference>
<keyword evidence="2" id="KW-1185">Reference proteome</keyword>
<dbReference type="AlphaFoldDB" id="A0A9R1Q5H0"/>
<name>A0A9R1Q5H0_TRITD</name>
<proteinExistence type="predicted"/>
<accession>A0A9R1Q5H0</accession>
<evidence type="ECO:0000313" key="1">
    <source>
        <dbReference type="EMBL" id="VAH71174.1"/>
    </source>
</evidence>
<reference evidence="1 2" key="1">
    <citation type="submission" date="2017-09" db="EMBL/GenBank/DDBJ databases">
        <authorList>
            <consortium name="International Durum Wheat Genome Sequencing Consortium (IDWGSC)"/>
            <person name="Milanesi L."/>
        </authorList>
    </citation>
    <scope>NUCLEOTIDE SEQUENCE [LARGE SCALE GENOMIC DNA]</scope>
    <source>
        <strain evidence="2">cv. Svevo</strain>
    </source>
</reference>
<dbReference type="Proteomes" id="UP000324705">
    <property type="component" value="Chromosome 3B"/>
</dbReference>
<organism evidence="1 2">
    <name type="scientific">Triticum turgidum subsp. durum</name>
    <name type="common">Durum wheat</name>
    <name type="synonym">Triticum durum</name>
    <dbReference type="NCBI Taxonomy" id="4567"/>
    <lineage>
        <taxon>Eukaryota</taxon>
        <taxon>Viridiplantae</taxon>
        <taxon>Streptophyta</taxon>
        <taxon>Embryophyta</taxon>
        <taxon>Tracheophyta</taxon>
        <taxon>Spermatophyta</taxon>
        <taxon>Magnoliopsida</taxon>
        <taxon>Liliopsida</taxon>
        <taxon>Poales</taxon>
        <taxon>Poaceae</taxon>
        <taxon>BOP clade</taxon>
        <taxon>Pooideae</taxon>
        <taxon>Triticodae</taxon>
        <taxon>Triticeae</taxon>
        <taxon>Triticinae</taxon>
        <taxon>Triticum</taxon>
    </lineage>
</organism>
<dbReference type="EMBL" id="LT934116">
    <property type="protein sequence ID" value="VAH71174.1"/>
    <property type="molecule type" value="Genomic_DNA"/>
</dbReference>
<evidence type="ECO:0000313" key="2">
    <source>
        <dbReference type="Proteomes" id="UP000324705"/>
    </source>
</evidence>
<protein>
    <submittedName>
        <fullName evidence="1">Uncharacterized protein</fullName>
    </submittedName>
</protein>